<sequence>MATTDLEGRVALVTGARRGIGFAIATALLEHGASVVVGGREPAQFDDLQQRLEQVAPGRVYGCAADLTTETGRAALVGAAPQIDILVNNAGGFTDVVDTLTSTEDEWNQQLHLNLTVPFLLCQAVLPQMIDRKWGRIINIGSVVVAAPQLGNAIGYVAAKSGLVGFTKQLSAEVASHGVTANVINPGTIKTEHLGEYFEASGVTEESIASGIAVGRLGRPAEIAAAVPFLASEQGGFITGAVIDINGGAVSA</sequence>
<evidence type="ECO:0000256" key="6">
    <source>
        <dbReference type="ARBA" id="ARBA00047400"/>
    </source>
</evidence>
<dbReference type="PRINTS" id="PR00080">
    <property type="entry name" value="SDRFAMILY"/>
</dbReference>
<evidence type="ECO:0000256" key="3">
    <source>
        <dbReference type="ARBA" id="ARBA00022512"/>
    </source>
</evidence>
<comment type="catalytic activity">
    <reaction evidence="6">
        <text>a (3R)-hydroxyacyl-[ACP] + NADP(+) = a 3-oxoacyl-[ACP] + NADPH + H(+)</text>
        <dbReference type="Rhea" id="RHEA:17397"/>
        <dbReference type="Rhea" id="RHEA-COMP:9916"/>
        <dbReference type="Rhea" id="RHEA-COMP:9945"/>
        <dbReference type="ChEBI" id="CHEBI:15378"/>
        <dbReference type="ChEBI" id="CHEBI:57783"/>
        <dbReference type="ChEBI" id="CHEBI:58349"/>
        <dbReference type="ChEBI" id="CHEBI:78776"/>
        <dbReference type="ChEBI" id="CHEBI:78827"/>
        <dbReference type="EC" id="1.1.1.100"/>
    </reaction>
    <physiologicalReaction direction="right-to-left" evidence="6">
        <dbReference type="Rhea" id="RHEA:17399"/>
    </physiologicalReaction>
</comment>
<dbReference type="InterPro" id="IPR036291">
    <property type="entry name" value="NAD(P)-bd_dom_sf"/>
</dbReference>
<evidence type="ECO:0000313" key="8">
    <source>
        <dbReference type="EMBL" id="GAB98830.1"/>
    </source>
</evidence>
<evidence type="ECO:0000256" key="1">
    <source>
        <dbReference type="ARBA" id="ARBA00004191"/>
    </source>
</evidence>
<dbReference type="InterPro" id="IPR020904">
    <property type="entry name" value="Sc_DH/Rdtase_CS"/>
</dbReference>
<dbReference type="Gene3D" id="3.40.50.720">
    <property type="entry name" value="NAD(P)-binding Rossmann-like Domain"/>
    <property type="match status" value="1"/>
</dbReference>
<dbReference type="InterPro" id="IPR050259">
    <property type="entry name" value="SDR"/>
</dbReference>
<name>K6WHQ0_9ACTN</name>
<dbReference type="GO" id="GO:0004316">
    <property type="term" value="F:3-oxoacyl-[acyl-carrier-protein] reductase (NADPH) activity"/>
    <property type="evidence" value="ECO:0007669"/>
    <property type="project" value="UniProtKB-EC"/>
</dbReference>
<dbReference type="Pfam" id="PF00106">
    <property type="entry name" value="adh_short"/>
    <property type="match status" value="1"/>
</dbReference>
<dbReference type="SUPFAM" id="SSF51735">
    <property type="entry name" value="NAD(P)-binding Rossmann-fold domains"/>
    <property type="match status" value="1"/>
</dbReference>
<dbReference type="InterPro" id="IPR002347">
    <property type="entry name" value="SDR_fam"/>
</dbReference>
<dbReference type="PRINTS" id="PR00081">
    <property type="entry name" value="GDHRDH"/>
</dbReference>
<organism evidence="8 9">
    <name type="scientific">Gordonia namibiensis NBRC 108229</name>
    <dbReference type="NCBI Taxonomy" id="1208314"/>
    <lineage>
        <taxon>Bacteria</taxon>
        <taxon>Bacillati</taxon>
        <taxon>Actinomycetota</taxon>
        <taxon>Actinomycetes</taxon>
        <taxon>Mycobacteriales</taxon>
        <taxon>Gordoniaceae</taxon>
        <taxon>Gordonia</taxon>
    </lineage>
</organism>
<comment type="subcellular location">
    <subcellularLocation>
        <location evidence="1">Secreted</location>
        <location evidence="1">Cell wall</location>
    </subcellularLocation>
</comment>
<evidence type="ECO:0000313" key="9">
    <source>
        <dbReference type="Proteomes" id="UP000035058"/>
    </source>
</evidence>
<comment type="caution">
    <text evidence="8">The sequence shown here is derived from an EMBL/GenBank/DDBJ whole genome shotgun (WGS) entry which is preliminary data.</text>
</comment>
<gene>
    <name evidence="8" type="primary">fabG</name>
    <name evidence="8" type="ORF">GONAM_03_00090</name>
</gene>
<reference evidence="8 9" key="1">
    <citation type="submission" date="2012-08" db="EMBL/GenBank/DDBJ databases">
        <title>Whole genome shotgun sequence of Gordonia namibiensis NBRC 108229.</title>
        <authorList>
            <person name="Isaki-Nakamura S."/>
            <person name="Hosoyama A."/>
            <person name="Tsuchikane K."/>
            <person name="Katsumata H."/>
            <person name="Baba S."/>
            <person name="Yamazaki S."/>
            <person name="Fujita N."/>
        </authorList>
    </citation>
    <scope>NUCLEOTIDE SEQUENCE [LARGE SCALE GENOMIC DNA]</scope>
    <source>
        <strain evidence="8 9">NBRC 108229</strain>
    </source>
</reference>
<proteinExistence type="inferred from homology"/>
<evidence type="ECO:0000256" key="5">
    <source>
        <dbReference type="ARBA" id="ARBA00040781"/>
    </source>
</evidence>
<comment type="similarity">
    <text evidence="2 7">Belongs to the short-chain dehydrogenases/reductases (SDR) family.</text>
</comment>
<dbReference type="GO" id="GO:0032787">
    <property type="term" value="P:monocarboxylic acid metabolic process"/>
    <property type="evidence" value="ECO:0007669"/>
    <property type="project" value="UniProtKB-ARBA"/>
</dbReference>
<dbReference type="PROSITE" id="PS00061">
    <property type="entry name" value="ADH_SHORT"/>
    <property type="match status" value="1"/>
</dbReference>
<dbReference type="Proteomes" id="UP000035058">
    <property type="component" value="Unassembled WGS sequence"/>
</dbReference>
<keyword evidence="3" id="KW-0134">Cell wall</keyword>
<evidence type="ECO:0000256" key="7">
    <source>
        <dbReference type="RuleBase" id="RU000363"/>
    </source>
</evidence>
<protein>
    <recommendedName>
        <fullName evidence="5">3-oxoacyl-[acyl-carrier-protein] reductase MabA</fullName>
    </recommendedName>
</protein>
<dbReference type="AlphaFoldDB" id="K6WHQ0"/>
<dbReference type="EMBL" id="BAHE01000003">
    <property type="protein sequence ID" value="GAB98830.1"/>
    <property type="molecule type" value="Genomic_DNA"/>
</dbReference>
<dbReference type="FunFam" id="3.40.50.720:FF:000084">
    <property type="entry name" value="Short-chain dehydrogenase reductase"/>
    <property type="match status" value="1"/>
</dbReference>
<accession>K6WHQ0</accession>
<keyword evidence="4" id="KW-0560">Oxidoreductase</keyword>
<dbReference type="PANTHER" id="PTHR42879">
    <property type="entry name" value="3-OXOACYL-(ACYL-CARRIER-PROTEIN) REDUCTASE"/>
    <property type="match status" value="1"/>
</dbReference>
<evidence type="ECO:0000256" key="4">
    <source>
        <dbReference type="ARBA" id="ARBA00023002"/>
    </source>
</evidence>
<dbReference type="RefSeq" id="WP_006865108.1">
    <property type="nucleotide sequence ID" value="NZ_BAHE01000003.1"/>
</dbReference>
<dbReference type="PANTHER" id="PTHR42879:SF2">
    <property type="entry name" value="3-OXOACYL-[ACYL-CARRIER-PROTEIN] REDUCTASE FABG"/>
    <property type="match status" value="1"/>
</dbReference>
<keyword evidence="9" id="KW-1185">Reference proteome</keyword>
<keyword evidence="3" id="KW-0964">Secreted</keyword>
<evidence type="ECO:0000256" key="2">
    <source>
        <dbReference type="ARBA" id="ARBA00006484"/>
    </source>
</evidence>